<dbReference type="InterPro" id="IPR048349">
    <property type="entry name" value="CCDC22_N"/>
</dbReference>
<reference evidence="3" key="1">
    <citation type="submission" date="2022-11" db="EMBL/GenBank/DDBJ databases">
        <authorList>
            <person name="Kikuchi T."/>
        </authorList>
    </citation>
    <scope>NUCLEOTIDE SEQUENCE</scope>
    <source>
        <strain evidence="3">PS1010</strain>
    </source>
</reference>
<organism evidence="3 4">
    <name type="scientific">Caenorhabditis angaria</name>
    <dbReference type="NCBI Taxonomy" id="860376"/>
    <lineage>
        <taxon>Eukaryota</taxon>
        <taxon>Metazoa</taxon>
        <taxon>Ecdysozoa</taxon>
        <taxon>Nematoda</taxon>
        <taxon>Chromadorea</taxon>
        <taxon>Rhabditida</taxon>
        <taxon>Rhabditina</taxon>
        <taxon>Rhabditomorpha</taxon>
        <taxon>Rhabditoidea</taxon>
        <taxon>Rhabditidae</taxon>
        <taxon>Peloderinae</taxon>
        <taxon>Caenorhabditis</taxon>
    </lineage>
</organism>
<dbReference type="GO" id="GO:2000060">
    <property type="term" value="P:positive regulation of ubiquitin-dependent protein catabolic process"/>
    <property type="evidence" value="ECO:0007669"/>
    <property type="project" value="TreeGrafter"/>
</dbReference>
<dbReference type="EMBL" id="CANHGI010000006">
    <property type="protein sequence ID" value="CAI5455437.1"/>
    <property type="molecule type" value="Genomic_DNA"/>
</dbReference>
<keyword evidence="4" id="KW-1185">Reference proteome</keyword>
<evidence type="ECO:0000259" key="2">
    <source>
        <dbReference type="Pfam" id="PF21674"/>
    </source>
</evidence>
<feature type="coiled-coil region" evidence="1">
    <location>
        <begin position="469"/>
        <end position="496"/>
    </location>
</feature>
<dbReference type="Pfam" id="PF21674">
    <property type="entry name" value="CCDC22_N"/>
    <property type="match status" value="1"/>
</dbReference>
<feature type="coiled-coil region" evidence="1">
    <location>
        <begin position="378"/>
        <end position="409"/>
    </location>
</feature>
<evidence type="ECO:0000313" key="4">
    <source>
        <dbReference type="Proteomes" id="UP001152747"/>
    </source>
</evidence>
<dbReference type="InterPro" id="IPR008530">
    <property type="entry name" value="CCDC22"/>
</dbReference>
<comment type="caution">
    <text evidence="3">The sequence shown here is derived from an EMBL/GenBank/DDBJ whole genome shotgun (WGS) entry which is preliminary data.</text>
</comment>
<dbReference type="PANTHER" id="PTHR15668">
    <property type="entry name" value="JM1 PROTEIN"/>
    <property type="match status" value="1"/>
</dbReference>
<dbReference type="Proteomes" id="UP001152747">
    <property type="component" value="Unassembled WGS sequence"/>
</dbReference>
<feature type="coiled-coil region" evidence="1">
    <location>
        <begin position="225"/>
        <end position="259"/>
    </location>
</feature>
<dbReference type="GO" id="GO:0097602">
    <property type="term" value="F:cullin family protein binding"/>
    <property type="evidence" value="ECO:0007669"/>
    <property type="project" value="TreeGrafter"/>
</dbReference>
<dbReference type="AlphaFoldDB" id="A0A9P1J2E3"/>
<accession>A0A9P1J2E3</accession>
<keyword evidence="1" id="KW-0175">Coiled coil</keyword>
<gene>
    <name evidence="3" type="ORF">CAMP_LOCUS18074</name>
</gene>
<sequence length="511" mass="60373">MEKDVDGSIIETCKLLECTFANEEDIEFDNTQIFEFFVKCIWRIDGETENRLPSYVFPRHITERLKQATIISKILESWKIYGDISFHNILYGSINTLRQVFVELIKKIPREFDAIEIEERPNELIEIARNALKSESDLVPFICRNSTYEPEIFHINSNCQSYDPRTWISTIFEDFSPSSSLKPLKPSIPFKPKSLFKSTVSNLEVLENTNSDPQVEEYRLKLKEVSDLELKYQEKFEEYENSQKELAKLQESNDNLRNNIGKYDPMYIEILQDIEGNGEILMNKILSLNERMEKDAQQGLEHKSKLNEELEEIRKECLEKGVATRSLSEIIDETEKLKEQIEIDEILIEKLKKKIEKNGAHNKFSLLEKRCTDVENMIEKQEKYMKNIIEELQEVEKKQEREYDIIDRSFTIILNTLIRSSETNRVRKHIQAFLNIHMISSDIVECIKKSSKLKLDTEKLYEEITVEERKDYDKQRRLIENDITEIENENAQLIDKIRKMDPNFNLDSVLH</sequence>
<dbReference type="PANTHER" id="PTHR15668:SF4">
    <property type="entry name" value="COILED-COIL DOMAIN-CONTAINING PROTEIN 22"/>
    <property type="match status" value="1"/>
</dbReference>
<protein>
    <recommendedName>
        <fullName evidence="2">CCDC22 N-terminal domain-containing protein</fullName>
    </recommendedName>
</protein>
<dbReference type="OrthoDB" id="10266736at2759"/>
<proteinExistence type="predicted"/>
<feature type="coiled-coil region" evidence="1">
    <location>
        <begin position="289"/>
        <end position="354"/>
    </location>
</feature>
<name>A0A9P1J2E3_9PELO</name>
<feature type="domain" description="CCDC22 N-terminal" evidence="2">
    <location>
        <begin position="4"/>
        <end position="109"/>
    </location>
</feature>
<evidence type="ECO:0000313" key="3">
    <source>
        <dbReference type="EMBL" id="CAI5455437.1"/>
    </source>
</evidence>
<evidence type="ECO:0000256" key="1">
    <source>
        <dbReference type="SAM" id="Coils"/>
    </source>
</evidence>